<protein>
    <submittedName>
        <fullName evidence="2">Uncharacterized protein</fullName>
    </submittedName>
</protein>
<reference evidence="2 3" key="1">
    <citation type="journal article" date="2021" name="BMC Biol.">
        <title>Horizontally acquired antibacterial genes associated with adaptive radiation of ladybird beetles.</title>
        <authorList>
            <person name="Li H.S."/>
            <person name="Tang X.F."/>
            <person name="Huang Y.H."/>
            <person name="Xu Z.Y."/>
            <person name="Chen M.L."/>
            <person name="Du X.Y."/>
            <person name="Qiu B.Y."/>
            <person name="Chen P.T."/>
            <person name="Zhang W."/>
            <person name="Slipinski A."/>
            <person name="Escalona H.E."/>
            <person name="Waterhouse R.M."/>
            <person name="Zwick A."/>
            <person name="Pang H."/>
        </authorList>
    </citation>
    <scope>NUCLEOTIDE SEQUENCE [LARGE SCALE GENOMIC DNA]</scope>
    <source>
        <strain evidence="2">SYSU2018</strain>
    </source>
</reference>
<dbReference type="AlphaFoldDB" id="A0ABD2NKV8"/>
<feature type="region of interest" description="Disordered" evidence="1">
    <location>
        <begin position="70"/>
        <end position="111"/>
    </location>
</feature>
<feature type="compositionally biased region" description="Low complexity" evidence="1">
    <location>
        <begin position="85"/>
        <end position="99"/>
    </location>
</feature>
<organism evidence="2 3">
    <name type="scientific">Cryptolaemus montrouzieri</name>
    <dbReference type="NCBI Taxonomy" id="559131"/>
    <lineage>
        <taxon>Eukaryota</taxon>
        <taxon>Metazoa</taxon>
        <taxon>Ecdysozoa</taxon>
        <taxon>Arthropoda</taxon>
        <taxon>Hexapoda</taxon>
        <taxon>Insecta</taxon>
        <taxon>Pterygota</taxon>
        <taxon>Neoptera</taxon>
        <taxon>Endopterygota</taxon>
        <taxon>Coleoptera</taxon>
        <taxon>Polyphaga</taxon>
        <taxon>Cucujiformia</taxon>
        <taxon>Coccinelloidea</taxon>
        <taxon>Coccinellidae</taxon>
        <taxon>Scymninae</taxon>
        <taxon>Scymnini</taxon>
        <taxon>Cryptolaemus</taxon>
    </lineage>
</organism>
<evidence type="ECO:0000256" key="1">
    <source>
        <dbReference type="SAM" id="MobiDB-lite"/>
    </source>
</evidence>
<dbReference type="EMBL" id="JABFTP020000124">
    <property type="protein sequence ID" value="KAL3279300.1"/>
    <property type="molecule type" value="Genomic_DNA"/>
</dbReference>
<comment type="caution">
    <text evidence="2">The sequence shown here is derived from an EMBL/GenBank/DDBJ whole genome shotgun (WGS) entry which is preliminary data.</text>
</comment>
<dbReference type="Proteomes" id="UP001516400">
    <property type="component" value="Unassembled WGS sequence"/>
</dbReference>
<name>A0ABD2NKV8_9CUCU</name>
<proteinExistence type="predicted"/>
<gene>
    <name evidence="2" type="ORF">HHI36_016808</name>
</gene>
<evidence type="ECO:0000313" key="2">
    <source>
        <dbReference type="EMBL" id="KAL3279300.1"/>
    </source>
</evidence>
<accession>A0ABD2NKV8</accession>
<evidence type="ECO:0000313" key="3">
    <source>
        <dbReference type="Proteomes" id="UP001516400"/>
    </source>
</evidence>
<sequence>MANTRAQAKYQLELDKRGNPIFDPPLNCTEISAFKRSGRISRSPSRDSSLNDLTSAITPFEDESIENITDEGSISLESRVDVRQTPSPKLLPELPETTPRGLSPIPTLSNYTNSNQPHKLNILSLHHPLQYVTIMNVTIANSLAKAKTTATPSYLWPSTFNPCTGNAEAFFRQYERTCATNGWDYAPKTWLFRSIPRAVTPSENKSVEDITDEGGISLEARVDARQTPSPKLLAEPLKTSPCSPSPISTLSNYTNSNQLPEHNILVPHHQLQSNTIMNVTMLNSLARAKTAATRSYLWPSTFNSCTGNAESFLR</sequence>
<keyword evidence="3" id="KW-1185">Reference proteome</keyword>